<feature type="transmembrane region" description="Helical" evidence="1">
    <location>
        <begin position="21"/>
        <end position="47"/>
    </location>
</feature>
<keyword evidence="1" id="KW-0812">Transmembrane</keyword>
<dbReference type="EMBL" id="PECH01000010">
    <property type="protein sequence ID" value="TDZ77337.1"/>
    <property type="molecule type" value="Genomic_DNA"/>
</dbReference>
<feature type="transmembrane region" description="Helical" evidence="1">
    <location>
        <begin position="139"/>
        <end position="163"/>
    </location>
</feature>
<protein>
    <recommendedName>
        <fullName evidence="4">Integral membrane protein</fullName>
    </recommendedName>
</protein>
<sequence precursor="true">MASGGLSARRWDRYRLRVTKVLLSIHVLAVILAVGPIAVAASMFPAFARRAAASPDSAGELGSLRTLHRVCRVYAAVGIAIPMFGLPLADLMGVLGTPWLIASLVLTGAAAAVLVFVVLPRQQRVLAQLGDGESLDGRVFARLAMSTGIFNLLWAVVTVLMIVRPGSSTGV</sequence>
<evidence type="ECO:0000256" key="1">
    <source>
        <dbReference type="SAM" id="Phobius"/>
    </source>
</evidence>
<dbReference type="AlphaFoldDB" id="A0A4R8RU96"/>
<organism evidence="2 3">
    <name type="scientific">Mycobacteroides salmoniphilum</name>
    <dbReference type="NCBI Taxonomy" id="404941"/>
    <lineage>
        <taxon>Bacteria</taxon>
        <taxon>Bacillati</taxon>
        <taxon>Actinomycetota</taxon>
        <taxon>Actinomycetes</taxon>
        <taxon>Mycobacteriales</taxon>
        <taxon>Mycobacteriaceae</taxon>
        <taxon>Mycobacteroides</taxon>
    </lineage>
</organism>
<evidence type="ECO:0000313" key="2">
    <source>
        <dbReference type="EMBL" id="TDZ77337.1"/>
    </source>
</evidence>
<gene>
    <name evidence="2" type="ORF">DE4585_04725</name>
</gene>
<feature type="transmembrane region" description="Helical" evidence="1">
    <location>
        <begin position="98"/>
        <end position="119"/>
    </location>
</feature>
<proteinExistence type="predicted"/>
<evidence type="ECO:0008006" key="4">
    <source>
        <dbReference type="Google" id="ProtNLM"/>
    </source>
</evidence>
<keyword evidence="1" id="KW-0472">Membrane</keyword>
<keyword evidence="1" id="KW-1133">Transmembrane helix</keyword>
<name>A0A4R8RU96_9MYCO</name>
<reference evidence="2 3" key="1">
    <citation type="journal article" date="2019" name="Sci. Rep.">
        <title>Extended insight into the Mycobacterium chelonae-abscessus complex through whole genome sequencing of Mycobacterium salmoniphilum outbreak and Mycobacterium salmoniphilum-like strains.</title>
        <authorList>
            <person name="Behra P.R.K."/>
            <person name="Das S."/>
            <person name="Pettersson B.M.F."/>
            <person name="Shirreff L."/>
            <person name="DuCote T."/>
            <person name="Jacobsson K.G."/>
            <person name="Ennis D.G."/>
            <person name="Kirsebom L.A."/>
        </authorList>
    </citation>
    <scope>NUCLEOTIDE SEQUENCE [LARGE SCALE GENOMIC DNA]</scope>
    <source>
        <strain evidence="2 3">DE 4585</strain>
    </source>
</reference>
<comment type="caution">
    <text evidence="2">The sequence shown here is derived from an EMBL/GenBank/DDBJ whole genome shotgun (WGS) entry which is preliminary data.</text>
</comment>
<accession>A0A4R8RU96</accession>
<dbReference type="Proteomes" id="UP000295117">
    <property type="component" value="Unassembled WGS sequence"/>
</dbReference>
<evidence type="ECO:0000313" key="3">
    <source>
        <dbReference type="Proteomes" id="UP000295117"/>
    </source>
</evidence>